<dbReference type="InterPro" id="IPR011006">
    <property type="entry name" value="CheY-like_superfamily"/>
</dbReference>
<evidence type="ECO:0000313" key="4">
    <source>
        <dbReference type="Proteomes" id="UP000525298"/>
    </source>
</evidence>
<dbReference type="RefSeq" id="WP_181552331.1">
    <property type="nucleotide sequence ID" value="NZ_JACDUS010000011.1"/>
</dbReference>
<dbReference type="Gene3D" id="3.40.50.2300">
    <property type="match status" value="1"/>
</dbReference>
<dbReference type="Pfam" id="PF00072">
    <property type="entry name" value="Response_reg"/>
    <property type="match status" value="1"/>
</dbReference>
<evidence type="ECO:0000313" key="3">
    <source>
        <dbReference type="EMBL" id="MBA2882706.1"/>
    </source>
</evidence>
<evidence type="ECO:0000256" key="1">
    <source>
        <dbReference type="PROSITE-ProRule" id="PRU00169"/>
    </source>
</evidence>
<evidence type="ECO:0000259" key="2">
    <source>
        <dbReference type="PROSITE" id="PS50110"/>
    </source>
</evidence>
<organism evidence="3 4">
    <name type="scientific">Desulfosalsimonas propionicica</name>
    <dbReference type="NCBI Taxonomy" id="332175"/>
    <lineage>
        <taxon>Bacteria</taxon>
        <taxon>Pseudomonadati</taxon>
        <taxon>Thermodesulfobacteriota</taxon>
        <taxon>Desulfobacteria</taxon>
        <taxon>Desulfobacterales</taxon>
        <taxon>Desulfosalsimonadaceae</taxon>
        <taxon>Desulfosalsimonas</taxon>
    </lineage>
</organism>
<keyword evidence="1" id="KW-0597">Phosphoprotein</keyword>
<dbReference type="SMART" id="SM00448">
    <property type="entry name" value="REC"/>
    <property type="match status" value="1"/>
</dbReference>
<feature type="modified residue" description="4-aspartylphosphate" evidence="1">
    <location>
        <position position="75"/>
    </location>
</feature>
<dbReference type="GO" id="GO:0003677">
    <property type="term" value="F:DNA binding"/>
    <property type="evidence" value="ECO:0007669"/>
    <property type="project" value="UniProtKB-KW"/>
</dbReference>
<keyword evidence="4" id="KW-1185">Reference proteome</keyword>
<reference evidence="3 4" key="1">
    <citation type="submission" date="2020-07" db="EMBL/GenBank/DDBJ databases">
        <title>Genomic Encyclopedia of Type Strains, Phase IV (KMG-IV): sequencing the most valuable type-strain genomes for metagenomic binning, comparative biology and taxonomic classification.</title>
        <authorList>
            <person name="Goeker M."/>
        </authorList>
    </citation>
    <scope>NUCLEOTIDE SEQUENCE [LARGE SCALE GENOMIC DNA]</scope>
    <source>
        <strain evidence="3 4">DSM 17721</strain>
    </source>
</reference>
<sequence>MKIFYDKDLVKIFKDQDVPWGTENILLVDDKKASSQYCKVLLESMGYKINSPMDPKTALANFRKQPYCFDLLVTDYKMEPLNGSILATTIVGIRPELPVIAFTGHPEMAYQHNVFWCVIPKTSTIRQIGVAIRQVLDSVRPPVINSFE</sequence>
<proteinExistence type="predicted"/>
<gene>
    <name evidence="3" type="ORF">HNR65_003060</name>
</gene>
<feature type="domain" description="Response regulatory" evidence="2">
    <location>
        <begin position="24"/>
        <end position="136"/>
    </location>
</feature>
<dbReference type="InterPro" id="IPR001789">
    <property type="entry name" value="Sig_transdc_resp-reg_receiver"/>
</dbReference>
<dbReference type="AlphaFoldDB" id="A0A7W0CBJ7"/>
<comment type="caution">
    <text evidence="3">The sequence shown here is derived from an EMBL/GenBank/DDBJ whole genome shotgun (WGS) entry which is preliminary data.</text>
</comment>
<accession>A0A7W0CBJ7</accession>
<dbReference type="EMBL" id="JACDUS010000011">
    <property type="protein sequence ID" value="MBA2882706.1"/>
    <property type="molecule type" value="Genomic_DNA"/>
</dbReference>
<protein>
    <submittedName>
        <fullName evidence="3">DNA-binding NtrC family response regulator</fullName>
    </submittedName>
</protein>
<dbReference type="SUPFAM" id="SSF52172">
    <property type="entry name" value="CheY-like"/>
    <property type="match status" value="1"/>
</dbReference>
<keyword evidence="3" id="KW-0238">DNA-binding</keyword>
<name>A0A7W0CBJ7_9BACT</name>
<dbReference type="Proteomes" id="UP000525298">
    <property type="component" value="Unassembled WGS sequence"/>
</dbReference>
<dbReference type="PROSITE" id="PS50110">
    <property type="entry name" value="RESPONSE_REGULATORY"/>
    <property type="match status" value="1"/>
</dbReference>
<dbReference type="GO" id="GO:0000160">
    <property type="term" value="P:phosphorelay signal transduction system"/>
    <property type="evidence" value="ECO:0007669"/>
    <property type="project" value="InterPro"/>
</dbReference>